<dbReference type="InterPro" id="IPR050490">
    <property type="entry name" value="Bact_solute-bd_prot1"/>
</dbReference>
<name>A0ABT8J1Y8_9MICO</name>
<accession>A0ABT8J1Y8</accession>
<gene>
    <name evidence="4" type="ORF">P5G59_15750</name>
</gene>
<dbReference type="Pfam" id="PF01547">
    <property type="entry name" value="SBP_bac_1"/>
    <property type="match status" value="1"/>
</dbReference>
<dbReference type="PANTHER" id="PTHR43649">
    <property type="entry name" value="ARABINOSE-BINDING PROTEIN-RELATED"/>
    <property type="match status" value="1"/>
</dbReference>
<dbReference type="Gene3D" id="3.40.190.10">
    <property type="entry name" value="Periplasmic binding protein-like II"/>
    <property type="match status" value="2"/>
</dbReference>
<reference evidence="4" key="1">
    <citation type="submission" date="2023-03" db="EMBL/GenBank/DDBJ databases">
        <title>MT1 and MT2 Draft Genomes of Novel Species.</title>
        <authorList>
            <person name="Venkateswaran K."/>
        </authorList>
    </citation>
    <scope>NUCLEOTIDE SEQUENCE</scope>
    <source>
        <strain evidence="4">F6_8S_P_1A</strain>
    </source>
</reference>
<evidence type="ECO:0000313" key="4">
    <source>
        <dbReference type="EMBL" id="MDN4598607.1"/>
    </source>
</evidence>
<dbReference type="PROSITE" id="PS51257">
    <property type="entry name" value="PROKAR_LIPOPROTEIN"/>
    <property type="match status" value="1"/>
</dbReference>
<dbReference type="EMBL" id="JAROCB010000004">
    <property type="protein sequence ID" value="MDN4598607.1"/>
    <property type="molecule type" value="Genomic_DNA"/>
</dbReference>
<feature type="signal peptide" evidence="3">
    <location>
        <begin position="1"/>
        <end position="25"/>
    </location>
</feature>
<dbReference type="InterPro" id="IPR006059">
    <property type="entry name" value="SBP"/>
</dbReference>
<keyword evidence="3" id="KW-0732">Signal</keyword>
<evidence type="ECO:0000256" key="1">
    <source>
        <dbReference type="ARBA" id="ARBA00008520"/>
    </source>
</evidence>
<protein>
    <submittedName>
        <fullName evidence="4">ABC transporter substrate-binding protein</fullName>
    </submittedName>
</protein>
<dbReference type="SUPFAM" id="SSF53850">
    <property type="entry name" value="Periplasmic binding protein-like II"/>
    <property type="match status" value="1"/>
</dbReference>
<dbReference type="RefSeq" id="WP_301219943.1">
    <property type="nucleotide sequence ID" value="NZ_JAROCB010000004.1"/>
</dbReference>
<sequence>MFTRRTATRVAAILGGAALLGAALAGCSSSGGSGGSTTISLLAGGNDPVNTQFANDLAKAFHKANPSITVKVETRPAGTDGDNLIKTRLSTGEMNDVFLYNSGSLFQALRPDSQLQPLTDEAWTKDLTSDFKKTVSTDKGLYGAPWGTTFDGGILYNKKVYEKLGLSVPTTWDEFISNSEKIKAAGIAPVIQSYGDTWTSQLLVLADFANVSAKDPNWAKDYTANKSNAKYAKEPALAGFTHTQEIFDKGLMNKDFASLTNVNALKMLATGEGAQYPMLSAVIGNVVQSNPDQVDDIGYFAVPPDSGEPHATVWESNGAYIPKSTTGDKLTAAKKLVAFINSPTGCDLQNKVGTPGGPFATSACTLPSNAPALVKDVLKYQDDKKTGLALEFLSPIKGPNLEKILIQVGSGISTAQQGAALYDQDVKAQAQQLGIKGW</sequence>
<evidence type="ECO:0000256" key="3">
    <source>
        <dbReference type="SAM" id="SignalP"/>
    </source>
</evidence>
<comment type="caution">
    <text evidence="4">The sequence shown here is derived from an EMBL/GenBank/DDBJ whole genome shotgun (WGS) entry which is preliminary data.</text>
</comment>
<dbReference type="PANTHER" id="PTHR43649:SF29">
    <property type="entry name" value="OSMOPROTECTIVE COMPOUNDS-BINDING PROTEIN GGTB"/>
    <property type="match status" value="1"/>
</dbReference>
<keyword evidence="5" id="KW-1185">Reference proteome</keyword>
<organism evidence="4 5">
    <name type="scientific">Leifsonia virtsii</name>
    <dbReference type="NCBI Taxonomy" id="3035915"/>
    <lineage>
        <taxon>Bacteria</taxon>
        <taxon>Bacillati</taxon>
        <taxon>Actinomycetota</taxon>
        <taxon>Actinomycetes</taxon>
        <taxon>Micrococcales</taxon>
        <taxon>Microbacteriaceae</taxon>
        <taxon>Leifsonia</taxon>
    </lineage>
</organism>
<evidence type="ECO:0000256" key="2">
    <source>
        <dbReference type="ARBA" id="ARBA00022448"/>
    </source>
</evidence>
<dbReference type="Proteomes" id="UP001174210">
    <property type="component" value="Unassembled WGS sequence"/>
</dbReference>
<evidence type="ECO:0000313" key="5">
    <source>
        <dbReference type="Proteomes" id="UP001174210"/>
    </source>
</evidence>
<feature type="chain" id="PRO_5046430928" evidence="3">
    <location>
        <begin position="26"/>
        <end position="438"/>
    </location>
</feature>
<comment type="similarity">
    <text evidence="1">Belongs to the bacterial solute-binding protein 1 family.</text>
</comment>
<keyword evidence="2" id="KW-0813">Transport</keyword>
<proteinExistence type="inferred from homology"/>